<dbReference type="Gene3D" id="1.20.5.2210">
    <property type="match status" value="1"/>
</dbReference>
<keyword evidence="5 12" id="KW-0489">Methyltransferase</keyword>
<evidence type="ECO:0000256" key="1">
    <source>
        <dbReference type="ARBA" id="ARBA00004325"/>
    </source>
</evidence>
<evidence type="ECO:0000256" key="4">
    <source>
        <dbReference type="ARBA" id="ARBA00022547"/>
    </source>
</evidence>
<evidence type="ECO:0000313" key="14">
    <source>
        <dbReference type="EMBL" id="KAF0472271.1"/>
    </source>
</evidence>
<proteinExistence type="inferred from homology"/>
<dbReference type="Pfam" id="PF13847">
    <property type="entry name" value="Methyltransf_31"/>
    <property type="match status" value="1"/>
</dbReference>
<keyword evidence="4" id="KW-0138">CF(0)</keyword>
<dbReference type="SUPFAM" id="SSF161060">
    <property type="entry name" value="ATP synthase B chain-like"/>
    <property type="match status" value="1"/>
</dbReference>
<evidence type="ECO:0000256" key="10">
    <source>
        <dbReference type="ARBA" id="ARBA00023128"/>
    </source>
</evidence>
<comment type="subcellular location">
    <subcellularLocation>
        <location evidence="12">Cytoplasm</location>
    </subcellularLocation>
    <subcellularLocation>
        <location evidence="1">Mitochondrion membrane</location>
    </subcellularLocation>
</comment>
<dbReference type="HAMAP" id="MF_03188">
    <property type="entry name" value="Methyltr_EFM4"/>
    <property type="match status" value="1"/>
</dbReference>
<evidence type="ECO:0000259" key="13">
    <source>
        <dbReference type="Pfam" id="PF13847"/>
    </source>
</evidence>
<dbReference type="Gene3D" id="3.40.50.150">
    <property type="entry name" value="Vaccinia Virus protein VP39"/>
    <property type="match status" value="1"/>
</dbReference>
<dbReference type="EC" id="2.1.1.-" evidence="12"/>
<dbReference type="SUPFAM" id="SSF53335">
    <property type="entry name" value="S-adenosyl-L-methionine-dependent methyltransferases"/>
    <property type="match status" value="1"/>
</dbReference>
<evidence type="ECO:0000256" key="9">
    <source>
        <dbReference type="ARBA" id="ARBA00023065"/>
    </source>
</evidence>
<name>A0A8H4AAF5_GIGMA</name>
<dbReference type="GO" id="GO:0032259">
    <property type="term" value="P:methylation"/>
    <property type="evidence" value="ECO:0007669"/>
    <property type="project" value="UniProtKB-KW"/>
</dbReference>
<organism evidence="14 15">
    <name type="scientific">Gigaspora margarita</name>
    <dbReference type="NCBI Taxonomy" id="4874"/>
    <lineage>
        <taxon>Eukaryota</taxon>
        <taxon>Fungi</taxon>
        <taxon>Fungi incertae sedis</taxon>
        <taxon>Mucoromycota</taxon>
        <taxon>Glomeromycotina</taxon>
        <taxon>Glomeromycetes</taxon>
        <taxon>Diversisporales</taxon>
        <taxon>Gigasporaceae</taxon>
        <taxon>Gigaspora</taxon>
    </lineage>
</organism>
<evidence type="ECO:0000313" key="15">
    <source>
        <dbReference type="Proteomes" id="UP000439903"/>
    </source>
</evidence>
<reference evidence="14 15" key="1">
    <citation type="journal article" date="2019" name="Environ. Microbiol.">
        <title>At the nexus of three kingdoms: the genome of the mycorrhizal fungus Gigaspora margarita provides insights into plant, endobacterial and fungal interactions.</title>
        <authorList>
            <person name="Venice F."/>
            <person name="Ghignone S."/>
            <person name="Salvioli di Fossalunga A."/>
            <person name="Amselem J."/>
            <person name="Novero M."/>
            <person name="Xianan X."/>
            <person name="Sedzielewska Toro K."/>
            <person name="Morin E."/>
            <person name="Lipzen A."/>
            <person name="Grigoriev I.V."/>
            <person name="Henrissat B."/>
            <person name="Martin F.M."/>
            <person name="Bonfante P."/>
        </authorList>
    </citation>
    <scope>NUCLEOTIDE SEQUENCE [LARGE SCALE GENOMIC DNA]</scope>
    <source>
        <strain evidence="14 15">BEG34</strain>
    </source>
</reference>
<dbReference type="GO" id="GO:0016279">
    <property type="term" value="F:protein-lysine N-methyltransferase activity"/>
    <property type="evidence" value="ECO:0007669"/>
    <property type="project" value="UniProtKB-UniRule"/>
</dbReference>
<accession>A0A8H4AAF5</accession>
<dbReference type="PANTHER" id="PTHR12843">
    <property type="entry name" value="PROTEIN-LYSINE N-METHYLTRANSFERASE METTL10"/>
    <property type="match status" value="1"/>
</dbReference>
<dbReference type="EMBL" id="WTPW01000878">
    <property type="protein sequence ID" value="KAF0472271.1"/>
    <property type="molecule type" value="Genomic_DNA"/>
</dbReference>
<dbReference type="GO" id="GO:0031966">
    <property type="term" value="C:mitochondrial membrane"/>
    <property type="evidence" value="ECO:0007669"/>
    <property type="project" value="UniProtKB-SubCell"/>
</dbReference>
<evidence type="ECO:0000256" key="7">
    <source>
        <dbReference type="ARBA" id="ARBA00022691"/>
    </source>
</evidence>
<evidence type="ECO:0000256" key="5">
    <source>
        <dbReference type="ARBA" id="ARBA00022603"/>
    </source>
</evidence>
<dbReference type="InterPro" id="IPR008688">
    <property type="entry name" value="ATP_synth_Bsub_B/MI25"/>
</dbReference>
<dbReference type="GO" id="GO:0016192">
    <property type="term" value="P:vesicle-mediated transport"/>
    <property type="evidence" value="ECO:0007669"/>
    <property type="project" value="UniProtKB-UniRule"/>
</dbReference>
<keyword evidence="2 12" id="KW-0813">Transport</keyword>
<dbReference type="InterPro" id="IPR025714">
    <property type="entry name" value="Methyltranfer_dom"/>
</dbReference>
<protein>
    <recommendedName>
        <fullName evidence="12">Protein-lysine N-methyltransferase EFM4</fullName>
        <ecNumber evidence="12">2.1.1.-</ecNumber>
    </recommendedName>
    <alternativeName>
        <fullName evidence="12">Elongation factor methyltransferase 4</fullName>
    </alternativeName>
</protein>
<keyword evidence="11" id="KW-0472">Membrane</keyword>
<evidence type="ECO:0000256" key="8">
    <source>
        <dbReference type="ARBA" id="ARBA00022781"/>
    </source>
</evidence>
<dbReference type="GO" id="GO:0045259">
    <property type="term" value="C:proton-transporting ATP synthase complex"/>
    <property type="evidence" value="ECO:0007669"/>
    <property type="project" value="UniProtKB-KW"/>
</dbReference>
<dbReference type="InterPro" id="IPR029063">
    <property type="entry name" value="SAM-dependent_MTases_sf"/>
</dbReference>
<dbReference type="AlphaFoldDB" id="A0A8H4AAF5"/>
<evidence type="ECO:0000256" key="6">
    <source>
        <dbReference type="ARBA" id="ARBA00022679"/>
    </source>
</evidence>
<comment type="caution">
    <text evidence="14">The sequence shown here is derived from an EMBL/GenBank/DDBJ whole genome shotgun (WGS) entry which is preliminary data.</text>
</comment>
<evidence type="ECO:0000256" key="11">
    <source>
        <dbReference type="ARBA" id="ARBA00023136"/>
    </source>
</evidence>
<dbReference type="GO" id="GO:0015078">
    <property type="term" value="F:proton transmembrane transporter activity"/>
    <property type="evidence" value="ECO:0007669"/>
    <property type="project" value="InterPro"/>
</dbReference>
<evidence type="ECO:0000256" key="12">
    <source>
        <dbReference type="HAMAP-Rule" id="MF_03188"/>
    </source>
</evidence>
<keyword evidence="10" id="KW-0496">Mitochondrion</keyword>
<evidence type="ECO:0000256" key="2">
    <source>
        <dbReference type="ARBA" id="ARBA00022448"/>
    </source>
</evidence>
<dbReference type="Proteomes" id="UP000439903">
    <property type="component" value="Unassembled WGS sequence"/>
</dbReference>
<keyword evidence="9" id="KW-0406">Ion transport</keyword>
<gene>
    <name evidence="12" type="primary">EFM4</name>
    <name evidence="14" type="ORF">F8M41_025047</name>
</gene>
<sequence length="501" mass="56666">MSNSDIGPSELGTKEYWELRYDQENINFKDIGDIGEIWFGEDSVEKMVNWVLSKTPTKSSSILDIGCGNGHLLLELASHNFTNLFGIDYSSNAIKLANDVAKSRGFDIISYHVADLFNDDLLQIVNDNDDSDNNSLQNFDFILDKGTFDAISLSLQQTSTNQLLCDIYPKKIRFLLNPNGYFLITSCNFTKDELIEKFNDEFDYFEHIKYPTFTFGGVTGQTISTVQNLMSISRGFVFRRGFHLSSGVSPLTGSLAFRQEFRLSPEFLSLAREFRLSPLTGFKSRLSPFSTMVPSNNQHKDPKQKAHSIIDSLPGNSLLTKTGYITVGTGLVALTISKELYVFNEETVVLLAFIGLIIPLYRVLRKPFNEWFEEQQKRVNSVLDQAQEDHKTAVKDRINNIGQVGDIVDITKALFEISKETAKLDAEAFELKQKAAVAAEIKAVLDSWVRYEASLREREQKELASYVIERVMAQLRDEKTQQEILNQSIQDVERIVSSKAA</sequence>
<keyword evidence="7 12" id="KW-0949">S-adenosyl-L-methionine</keyword>
<dbReference type="CDD" id="cd02440">
    <property type="entry name" value="AdoMet_MTases"/>
    <property type="match status" value="1"/>
</dbReference>
<dbReference type="OrthoDB" id="10069295at2759"/>
<dbReference type="GO" id="GO:0015986">
    <property type="term" value="P:proton motive force-driven ATP synthesis"/>
    <property type="evidence" value="ECO:0007669"/>
    <property type="project" value="InterPro"/>
</dbReference>
<keyword evidence="8" id="KW-0375">Hydrogen ion transport</keyword>
<dbReference type="Pfam" id="PF05405">
    <property type="entry name" value="Mt_ATP-synt_B"/>
    <property type="match status" value="1"/>
</dbReference>
<comment type="similarity">
    <text evidence="12">Belongs to the class I-like SAM-binding methyltransferase superfamily. EFM4 family.</text>
</comment>
<keyword evidence="6 12" id="KW-0808">Transferase</keyword>
<keyword evidence="15" id="KW-1185">Reference proteome</keyword>
<dbReference type="InterPro" id="IPR026635">
    <property type="entry name" value="Efm4/METTL10"/>
</dbReference>
<evidence type="ECO:0000256" key="3">
    <source>
        <dbReference type="ARBA" id="ARBA00022490"/>
    </source>
</evidence>
<keyword evidence="3 12" id="KW-0963">Cytoplasm</keyword>
<comment type="function">
    <text evidence="12">S-adenosyl-L-methionine-dependent protein-lysine N-methyltransferase that mono- and dimethylates elongation factor 1-alpha at 'Lys-316'. May play a role in intracellular transport.</text>
</comment>
<dbReference type="PANTHER" id="PTHR12843:SF5">
    <property type="entry name" value="EEF1A LYSINE METHYLTRANSFERASE 2"/>
    <property type="match status" value="1"/>
</dbReference>
<feature type="domain" description="Methyltransferase" evidence="13">
    <location>
        <begin position="58"/>
        <end position="206"/>
    </location>
</feature>